<sequence length="320" mass="35377">MSLLNQLFNRGLQGSKCKTCLTLAISRIKLLQNKRDAQLKLMRKEIAQFLQAGQEAIARIRVEHIIREQNVWAAYEILELFCEFVYARVPILESQKECPSELREAVASIIFAAPRCSDLPDLLHVRNLFAAKYGKEFIAAASELRPDTSVNRTIVEKLSVSAPSAEIKLNVLKEIAREYNVEWDSSNTEEELRKKPEDLLNGPKQIATPAQASVEPNTRDHPPTSENTVPSRNGNPGARKLESPTSVTEAPLWPNKPSLGDSSLGAPKDIKKDTRPETSDVLERARAAISAAERASAAARLAADLVNVKFSSSNIEDGKN</sequence>
<feature type="compositionally biased region" description="Basic and acidic residues" evidence="2">
    <location>
        <begin position="268"/>
        <end position="281"/>
    </location>
</feature>
<accession>A0A1U7YM38</accession>
<reference evidence="4" key="2">
    <citation type="submission" date="2025-08" db="UniProtKB">
        <authorList>
            <consortium name="RefSeq"/>
        </authorList>
    </citation>
    <scope>IDENTIFICATION</scope>
    <source>
        <tissue evidence="4">Leaf</tissue>
    </source>
</reference>
<comment type="similarity">
    <text evidence="1">Belongs to the IST1 family.</text>
</comment>
<evidence type="ECO:0000313" key="3">
    <source>
        <dbReference type="Proteomes" id="UP000189701"/>
    </source>
</evidence>
<evidence type="ECO:0000256" key="1">
    <source>
        <dbReference type="ARBA" id="ARBA00005536"/>
    </source>
</evidence>
<dbReference type="InterPro" id="IPR042277">
    <property type="entry name" value="IST1-like"/>
</dbReference>
<dbReference type="Pfam" id="PF03398">
    <property type="entry name" value="Ist1"/>
    <property type="match status" value="1"/>
</dbReference>
<dbReference type="eggNOG" id="KOG2027">
    <property type="taxonomic scope" value="Eukaryota"/>
</dbReference>
<dbReference type="PANTHER" id="PTHR12161:SF81">
    <property type="entry name" value="OS01G0687700 PROTEIN"/>
    <property type="match status" value="1"/>
</dbReference>
<dbReference type="Gene3D" id="1.20.1260.60">
    <property type="entry name" value="Vacuolar protein sorting-associated protein Ist1"/>
    <property type="match status" value="1"/>
</dbReference>
<dbReference type="AlphaFoldDB" id="A0A1U7YM38"/>
<feature type="compositionally biased region" description="Polar residues" evidence="2">
    <location>
        <begin position="224"/>
        <end position="234"/>
    </location>
</feature>
<keyword evidence="3" id="KW-1185">Reference proteome</keyword>
<organism evidence="3 4">
    <name type="scientific">Nicotiana sylvestris</name>
    <name type="common">Wood tobacco</name>
    <name type="synonym">South American tobacco</name>
    <dbReference type="NCBI Taxonomy" id="4096"/>
    <lineage>
        <taxon>Eukaryota</taxon>
        <taxon>Viridiplantae</taxon>
        <taxon>Streptophyta</taxon>
        <taxon>Embryophyta</taxon>
        <taxon>Tracheophyta</taxon>
        <taxon>Spermatophyta</taxon>
        <taxon>Magnoliopsida</taxon>
        <taxon>eudicotyledons</taxon>
        <taxon>Gunneridae</taxon>
        <taxon>Pentapetalae</taxon>
        <taxon>asterids</taxon>
        <taxon>lamiids</taxon>
        <taxon>Solanales</taxon>
        <taxon>Solanaceae</taxon>
        <taxon>Nicotianoideae</taxon>
        <taxon>Nicotianeae</taxon>
        <taxon>Nicotiana</taxon>
    </lineage>
</organism>
<dbReference type="PANTHER" id="PTHR12161">
    <property type="entry name" value="IST1 FAMILY MEMBER"/>
    <property type="match status" value="1"/>
</dbReference>
<feature type="region of interest" description="Disordered" evidence="2">
    <location>
        <begin position="183"/>
        <end position="281"/>
    </location>
</feature>
<dbReference type="GO" id="GO:0015031">
    <property type="term" value="P:protein transport"/>
    <property type="evidence" value="ECO:0007669"/>
    <property type="project" value="InterPro"/>
</dbReference>
<evidence type="ECO:0000256" key="2">
    <source>
        <dbReference type="SAM" id="MobiDB-lite"/>
    </source>
</evidence>
<dbReference type="FunFam" id="1.20.1260.60:FF:000003">
    <property type="entry name" value="IST1-like protein isoform A"/>
    <property type="match status" value="1"/>
</dbReference>
<dbReference type="InterPro" id="IPR005061">
    <property type="entry name" value="Ist1"/>
</dbReference>
<dbReference type="Proteomes" id="UP000189701">
    <property type="component" value="Unplaced"/>
</dbReference>
<evidence type="ECO:0000313" key="4">
    <source>
        <dbReference type="RefSeq" id="XP_009804183.1"/>
    </source>
</evidence>
<dbReference type="RefSeq" id="XP_009804183.1">
    <property type="nucleotide sequence ID" value="XM_009805881.1"/>
</dbReference>
<reference evidence="3" key="1">
    <citation type="journal article" date="2013" name="Genome Biol.">
        <title>Reference genomes and transcriptomes of Nicotiana sylvestris and Nicotiana tomentosiformis.</title>
        <authorList>
            <person name="Sierro N."/>
            <person name="Battey J.N."/>
            <person name="Ouadi S."/>
            <person name="Bovet L."/>
            <person name="Goepfert S."/>
            <person name="Bakaher N."/>
            <person name="Peitsch M.C."/>
            <person name="Ivanov N.V."/>
        </authorList>
    </citation>
    <scope>NUCLEOTIDE SEQUENCE [LARGE SCALE GENOMIC DNA]</scope>
</reference>
<dbReference type="KEGG" id="nsy:104249452"/>
<proteinExistence type="inferred from homology"/>
<dbReference type="STRING" id="4096.A0A1U7YM38"/>
<gene>
    <name evidence="4" type="primary">LOC104249452</name>
</gene>
<dbReference type="OrthoDB" id="29853at2759"/>
<protein>
    <submittedName>
        <fullName evidence="4">IST1 homolog</fullName>
    </submittedName>
</protein>
<name>A0A1U7YM38_NICSY</name>
<dbReference type="GeneID" id="104249452"/>